<dbReference type="EMBL" id="CAADFS010000045">
    <property type="protein sequence ID" value="VFK47317.1"/>
    <property type="molecule type" value="Genomic_DNA"/>
</dbReference>
<sequence>MTRPLRIEFPGALYHVTSRGNSREDIYWGNTDRELFMTILGEVCRLYNWSIHAWCLMTNHYHVLVETPDANLSKGMRYLNGIYTQRFNRRHGRVGHVYQGRYKAILVEKEVYLLELARYIVLNPVRAGMVDGAEHWIWSSYRATAGLADCPSWFDQGWLLSGFGEHESDAVPRYLRFVTDGMRQPSPWNLLKHQIYLGGKEFIERTRRVVKDRDLSEIPKGQRRDEPMMLKEYTKMAETRNEAIILAYRSGGYTLKQIGNYFGLHYSTVSRIIYRDAKVKT</sequence>
<dbReference type="AlphaFoldDB" id="A0A450Z0N0"/>
<dbReference type="NCBIfam" id="NF047646">
    <property type="entry name" value="REP_Tyr_transpos"/>
    <property type="match status" value="1"/>
</dbReference>
<dbReference type="PANTHER" id="PTHR34322">
    <property type="entry name" value="TRANSPOSASE, Y1_TNP DOMAIN-CONTAINING"/>
    <property type="match status" value="1"/>
</dbReference>
<dbReference type="SMART" id="SM01321">
    <property type="entry name" value="Y1_Tnp"/>
    <property type="match status" value="1"/>
</dbReference>
<evidence type="ECO:0000313" key="2">
    <source>
        <dbReference type="EMBL" id="VFK47317.1"/>
    </source>
</evidence>
<gene>
    <name evidence="2" type="ORF">BECKTC1821D_GA0114238_10454</name>
</gene>
<dbReference type="PANTHER" id="PTHR34322:SF2">
    <property type="entry name" value="TRANSPOSASE IS200-LIKE DOMAIN-CONTAINING PROTEIN"/>
    <property type="match status" value="1"/>
</dbReference>
<name>A0A450Z0N0_9GAMM</name>
<dbReference type="InterPro" id="IPR002686">
    <property type="entry name" value="Transposase_17"/>
</dbReference>
<dbReference type="InterPro" id="IPR036515">
    <property type="entry name" value="Transposase_17_sf"/>
</dbReference>
<dbReference type="GO" id="GO:0003677">
    <property type="term" value="F:DNA binding"/>
    <property type="evidence" value="ECO:0007669"/>
    <property type="project" value="InterPro"/>
</dbReference>
<dbReference type="GO" id="GO:0006313">
    <property type="term" value="P:DNA transposition"/>
    <property type="evidence" value="ECO:0007669"/>
    <property type="project" value="InterPro"/>
</dbReference>
<feature type="domain" description="Transposase IS200-like" evidence="1">
    <location>
        <begin position="9"/>
        <end position="123"/>
    </location>
</feature>
<dbReference type="SUPFAM" id="SSF143422">
    <property type="entry name" value="Transposase IS200-like"/>
    <property type="match status" value="1"/>
</dbReference>
<dbReference type="Gene3D" id="3.30.70.1290">
    <property type="entry name" value="Transposase IS200-like"/>
    <property type="match status" value="1"/>
</dbReference>
<accession>A0A450Z0N0</accession>
<dbReference type="GO" id="GO:0004803">
    <property type="term" value="F:transposase activity"/>
    <property type="evidence" value="ECO:0007669"/>
    <property type="project" value="InterPro"/>
</dbReference>
<proteinExistence type="predicted"/>
<organism evidence="2">
    <name type="scientific">Candidatus Kentrum sp. TC</name>
    <dbReference type="NCBI Taxonomy" id="2126339"/>
    <lineage>
        <taxon>Bacteria</taxon>
        <taxon>Pseudomonadati</taxon>
        <taxon>Pseudomonadota</taxon>
        <taxon>Gammaproteobacteria</taxon>
        <taxon>Candidatus Kentrum</taxon>
    </lineage>
</organism>
<dbReference type="Pfam" id="PF01797">
    <property type="entry name" value="Y1_Tnp"/>
    <property type="match status" value="1"/>
</dbReference>
<reference evidence="2" key="1">
    <citation type="submission" date="2019-02" db="EMBL/GenBank/DDBJ databases">
        <authorList>
            <person name="Gruber-Vodicka R. H."/>
            <person name="Seah K. B. B."/>
        </authorList>
    </citation>
    <scope>NUCLEOTIDE SEQUENCE</scope>
    <source>
        <strain evidence="2">BECK_BZ123</strain>
    </source>
</reference>
<evidence type="ECO:0000259" key="1">
    <source>
        <dbReference type="SMART" id="SM01321"/>
    </source>
</evidence>
<protein>
    <submittedName>
        <fullName evidence="2">REP element-mobilizing transposase RayT</fullName>
    </submittedName>
</protein>